<proteinExistence type="predicted"/>
<evidence type="ECO:0000313" key="1">
    <source>
        <dbReference type="EMBL" id="KAH7904463.1"/>
    </source>
</evidence>
<sequence length="99" mass="10859">GNISASESNIIPPPPTPTPANGKKLPTRYLGYVLNDGIVLKFAQKHGTVVTLPDGTVNIARTWTNFIWDIKVKSGVVTQLVYLKNGPQLRRRNPLPSHC</sequence>
<evidence type="ECO:0000313" key="2">
    <source>
        <dbReference type="Proteomes" id="UP000790377"/>
    </source>
</evidence>
<dbReference type="Proteomes" id="UP000790377">
    <property type="component" value="Unassembled WGS sequence"/>
</dbReference>
<accession>A0ACB7ZUI9</accession>
<comment type="caution">
    <text evidence="1">The sequence shown here is derived from an EMBL/GenBank/DDBJ whole genome shotgun (WGS) entry which is preliminary data.</text>
</comment>
<gene>
    <name evidence="1" type="ORF">BJ138DRAFT_1184058</name>
</gene>
<dbReference type="EMBL" id="MU268467">
    <property type="protein sequence ID" value="KAH7904463.1"/>
    <property type="molecule type" value="Genomic_DNA"/>
</dbReference>
<feature type="non-terminal residue" evidence="1">
    <location>
        <position position="1"/>
    </location>
</feature>
<organism evidence="1 2">
    <name type="scientific">Hygrophoropsis aurantiaca</name>
    <dbReference type="NCBI Taxonomy" id="72124"/>
    <lineage>
        <taxon>Eukaryota</taxon>
        <taxon>Fungi</taxon>
        <taxon>Dikarya</taxon>
        <taxon>Basidiomycota</taxon>
        <taxon>Agaricomycotina</taxon>
        <taxon>Agaricomycetes</taxon>
        <taxon>Agaricomycetidae</taxon>
        <taxon>Boletales</taxon>
        <taxon>Coniophorineae</taxon>
        <taxon>Hygrophoropsidaceae</taxon>
        <taxon>Hygrophoropsis</taxon>
    </lineage>
</organism>
<name>A0ACB7ZUI9_9AGAM</name>
<keyword evidence="2" id="KW-1185">Reference proteome</keyword>
<protein>
    <submittedName>
        <fullName evidence="1">Uncharacterized protein</fullName>
    </submittedName>
</protein>
<reference evidence="1" key="1">
    <citation type="journal article" date="2021" name="New Phytol.">
        <title>Evolutionary innovations through gain and loss of genes in the ectomycorrhizal Boletales.</title>
        <authorList>
            <person name="Wu G."/>
            <person name="Miyauchi S."/>
            <person name="Morin E."/>
            <person name="Kuo A."/>
            <person name="Drula E."/>
            <person name="Varga T."/>
            <person name="Kohler A."/>
            <person name="Feng B."/>
            <person name="Cao Y."/>
            <person name="Lipzen A."/>
            <person name="Daum C."/>
            <person name="Hundley H."/>
            <person name="Pangilinan J."/>
            <person name="Johnson J."/>
            <person name="Barry K."/>
            <person name="LaButti K."/>
            <person name="Ng V."/>
            <person name="Ahrendt S."/>
            <person name="Min B."/>
            <person name="Choi I.G."/>
            <person name="Park H."/>
            <person name="Plett J.M."/>
            <person name="Magnuson J."/>
            <person name="Spatafora J.W."/>
            <person name="Nagy L.G."/>
            <person name="Henrissat B."/>
            <person name="Grigoriev I.V."/>
            <person name="Yang Z.L."/>
            <person name="Xu J."/>
            <person name="Martin F.M."/>
        </authorList>
    </citation>
    <scope>NUCLEOTIDE SEQUENCE</scope>
    <source>
        <strain evidence="1">ATCC 28755</strain>
    </source>
</reference>